<evidence type="ECO:0000313" key="3">
    <source>
        <dbReference type="Proteomes" id="UP001642464"/>
    </source>
</evidence>
<accession>A0ABP0P6B9</accession>
<evidence type="ECO:0000313" key="2">
    <source>
        <dbReference type="EMBL" id="CAK9071294.1"/>
    </source>
</evidence>
<dbReference type="Pfam" id="PF01722">
    <property type="entry name" value="BolA"/>
    <property type="match status" value="1"/>
</dbReference>
<keyword evidence="3" id="KW-1185">Reference proteome</keyword>
<dbReference type="Gene3D" id="3.30.300.90">
    <property type="entry name" value="BolA-like"/>
    <property type="match status" value="1"/>
</dbReference>
<dbReference type="InterPro" id="IPR002634">
    <property type="entry name" value="BolA"/>
</dbReference>
<evidence type="ECO:0000256" key="1">
    <source>
        <dbReference type="RuleBase" id="RU003860"/>
    </source>
</evidence>
<dbReference type="Proteomes" id="UP001642464">
    <property type="component" value="Unassembled WGS sequence"/>
</dbReference>
<protein>
    <submittedName>
        <fullName evidence="2">Chloroplastic</fullName>
    </submittedName>
</protein>
<dbReference type="PANTHER" id="PTHR46230:SF7">
    <property type="entry name" value="BOLA-LIKE PROTEIN 1"/>
    <property type="match status" value="1"/>
</dbReference>
<dbReference type="InterPro" id="IPR036065">
    <property type="entry name" value="BolA-like_sf"/>
</dbReference>
<gene>
    <name evidence="2" type="ORF">SCF082_LOCUS35315</name>
</gene>
<name>A0ABP0P6B9_9DINO</name>
<dbReference type="EMBL" id="CAXAMM010033381">
    <property type="protein sequence ID" value="CAK9071294.1"/>
    <property type="molecule type" value="Genomic_DNA"/>
</dbReference>
<sequence length="148" mass="15823">MPVMDGRVAALASVAAAAAAVMIWWKCKSLSPEGASGAAASHQAARSNLVSNRPIASGIERKVKEALRPTQLLIHDDSAAHRGHAGVAGSNIAETHFRVEVISPLFEGVSKIERQRKVQDLLKDEFAAGLHALELICRTPAEQSRLRT</sequence>
<comment type="similarity">
    <text evidence="1">Belongs to the BolA/IbaG family.</text>
</comment>
<dbReference type="PANTHER" id="PTHR46230">
    <property type="match status" value="1"/>
</dbReference>
<organism evidence="2 3">
    <name type="scientific">Durusdinium trenchii</name>
    <dbReference type="NCBI Taxonomy" id="1381693"/>
    <lineage>
        <taxon>Eukaryota</taxon>
        <taxon>Sar</taxon>
        <taxon>Alveolata</taxon>
        <taxon>Dinophyceae</taxon>
        <taxon>Suessiales</taxon>
        <taxon>Symbiodiniaceae</taxon>
        <taxon>Durusdinium</taxon>
    </lineage>
</organism>
<dbReference type="SUPFAM" id="SSF82657">
    <property type="entry name" value="BolA-like"/>
    <property type="match status" value="1"/>
</dbReference>
<reference evidence="2 3" key="1">
    <citation type="submission" date="2024-02" db="EMBL/GenBank/DDBJ databases">
        <authorList>
            <person name="Chen Y."/>
            <person name="Shah S."/>
            <person name="Dougan E. K."/>
            <person name="Thang M."/>
            <person name="Chan C."/>
        </authorList>
    </citation>
    <scope>NUCLEOTIDE SEQUENCE [LARGE SCALE GENOMIC DNA]</scope>
</reference>
<proteinExistence type="inferred from homology"/>
<comment type="caution">
    <text evidence="2">The sequence shown here is derived from an EMBL/GenBank/DDBJ whole genome shotgun (WGS) entry which is preliminary data.</text>
</comment>